<name>A0A9Q0BUX6_9MUSC</name>
<sequence length="60" mass="6713">IVIHTVISVIIFILQNVKCISQNIINTYAIKVTNPQFDCTWPHMGIAFIFATQTSADMGM</sequence>
<comment type="caution">
    <text evidence="2">The sequence shown here is derived from an EMBL/GenBank/DDBJ whole genome shotgun (WGS) entry which is preliminary data.</text>
</comment>
<proteinExistence type="predicted"/>
<protein>
    <submittedName>
        <fullName evidence="2">Uncharacterized protein</fullName>
    </submittedName>
</protein>
<dbReference type="EMBL" id="JAMKOV010000001">
    <property type="protein sequence ID" value="KAI8044840.1"/>
    <property type="molecule type" value="Genomic_DNA"/>
</dbReference>
<keyword evidence="3" id="KW-1185">Reference proteome</keyword>
<feature type="signal peptide" evidence="1">
    <location>
        <begin position="1"/>
        <end position="19"/>
    </location>
</feature>
<feature type="chain" id="PRO_5040431003" evidence="1">
    <location>
        <begin position="20"/>
        <end position="60"/>
    </location>
</feature>
<keyword evidence="1" id="KW-0732">Signal</keyword>
<dbReference type="AlphaFoldDB" id="A0A9Q0BUX6"/>
<feature type="non-terminal residue" evidence="2">
    <location>
        <position position="60"/>
    </location>
</feature>
<evidence type="ECO:0000256" key="1">
    <source>
        <dbReference type="SAM" id="SignalP"/>
    </source>
</evidence>
<dbReference type="Proteomes" id="UP001059596">
    <property type="component" value="Chromosome 3R"/>
</dbReference>
<evidence type="ECO:0000313" key="3">
    <source>
        <dbReference type="Proteomes" id="UP001059596"/>
    </source>
</evidence>
<organism evidence="2 3">
    <name type="scientific">Drosophila gunungcola</name>
    <name type="common">fruit fly</name>
    <dbReference type="NCBI Taxonomy" id="103775"/>
    <lineage>
        <taxon>Eukaryota</taxon>
        <taxon>Metazoa</taxon>
        <taxon>Ecdysozoa</taxon>
        <taxon>Arthropoda</taxon>
        <taxon>Hexapoda</taxon>
        <taxon>Insecta</taxon>
        <taxon>Pterygota</taxon>
        <taxon>Neoptera</taxon>
        <taxon>Endopterygota</taxon>
        <taxon>Diptera</taxon>
        <taxon>Brachycera</taxon>
        <taxon>Muscomorpha</taxon>
        <taxon>Ephydroidea</taxon>
        <taxon>Drosophilidae</taxon>
        <taxon>Drosophila</taxon>
        <taxon>Sophophora</taxon>
    </lineage>
</organism>
<gene>
    <name evidence="2" type="ORF">M5D96_001015</name>
</gene>
<evidence type="ECO:0000313" key="2">
    <source>
        <dbReference type="EMBL" id="KAI8044840.1"/>
    </source>
</evidence>
<accession>A0A9Q0BUX6</accession>
<reference evidence="2" key="1">
    <citation type="journal article" date="2023" name="Genome Biol. Evol.">
        <title>Long-read-based Genome Assembly of Drosophila gunungcola Reveals Fewer Chemosensory Genes in Flower-breeding Species.</title>
        <authorList>
            <person name="Negi A."/>
            <person name="Liao B.Y."/>
            <person name="Yeh S.D."/>
        </authorList>
    </citation>
    <scope>NUCLEOTIDE SEQUENCE</scope>
    <source>
        <strain evidence="2">Sukarami</strain>
    </source>
</reference>